<reference evidence="4" key="4">
    <citation type="journal article" date="2015" name="G3 (Bethesda)">
        <title>Genome sequences of three phytopathogenic species of the Magnaporthaceae family of fungi.</title>
        <authorList>
            <person name="Okagaki L.H."/>
            <person name="Nunes C.C."/>
            <person name="Sailsbery J."/>
            <person name="Clay B."/>
            <person name="Brown D."/>
            <person name="John T."/>
            <person name="Oh Y."/>
            <person name="Young N."/>
            <person name="Fitzgerald M."/>
            <person name="Haas B.J."/>
            <person name="Zeng Q."/>
            <person name="Young S."/>
            <person name="Adiconis X."/>
            <person name="Fan L."/>
            <person name="Levin J.Z."/>
            <person name="Mitchell T.K."/>
            <person name="Okubara P.A."/>
            <person name="Farman M.L."/>
            <person name="Kohn L.M."/>
            <person name="Birren B."/>
            <person name="Ma L.-J."/>
            <person name="Dean R.A."/>
        </authorList>
    </citation>
    <scope>NUCLEOTIDE SEQUENCE</scope>
    <source>
        <strain evidence="4">R3-111a-1</strain>
    </source>
</reference>
<reference evidence="5" key="1">
    <citation type="submission" date="2010-07" db="EMBL/GenBank/DDBJ databases">
        <title>The genome sequence of Gaeumannomyces graminis var. tritici strain R3-111a-1.</title>
        <authorList>
            <consortium name="The Broad Institute Genome Sequencing Platform"/>
            <person name="Ma L.-J."/>
            <person name="Dead R."/>
            <person name="Young S."/>
            <person name="Zeng Q."/>
            <person name="Koehrsen M."/>
            <person name="Alvarado L."/>
            <person name="Berlin A."/>
            <person name="Chapman S.B."/>
            <person name="Chen Z."/>
            <person name="Freedman E."/>
            <person name="Gellesch M."/>
            <person name="Goldberg J."/>
            <person name="Griggs A."/>
            <person name="Gujja S."/>
            <person name="Heilman E.R."/>
            <person name="Heiman D."/>
            <person name="Hepburn T."/>
            <person name="Howarth C."/>
            <person name="Jen D."/>
            <person name="Larson L."/>
            <person name="Mehta T."/>
            <person name="Neiman D."/>
            <person name="Pearson M."/>
            <person name="Roberts A."/>
            <person name="Saif S."/>
            <person name="Shea T."/>
            <person name="Shenoy N."/>
            <person name="Sisk P."/>
            <person name="Stolte C."/>
            <person name="Sykes S."/>
            <person name="Walk T."/>
            <person name="White J."/>
            <person name="Yandava C."/>
            <person name="Haas B."/>
            <person name="Nusbaum C."/>
            <person name="Birren B."/>
        </authorList>
    </citation>
    <scope>NUCLEOTIDE SEQUENCE [LARGE SCALE GENOMIC DNA]</scope>
    <source>
        <strain evidence="5">R3-111a-1</strain>
    </source>
</reference>
<keyword evidence="5" id="KW-1185">Reference proteome</keyword>
<keyword evidence="1" id="KW-1133">Transmembrane helix</keyword>
<evidence type="ECO:0000259" key="2">
    <source>
        <dbReference type="Pfam" id="PF24803"/>
    </source>
</evidence>
<reference evidence="3" key="2">
    <citation type="submission" date="2010-07" db="EMBL/GenBank/DDBJ databases">
        <authorList>
            <consortium name="The Broad Institute Genome Sequencing Platform"/>
            <consortium name="Broad Institute Genome Sequencing Center for Infectious Disease"/>
            <person name="Ma L.-J."/>
            <person name="Dead R."/>
            <person name="Young S."/>
            <person name="Zeng Q."/>
            <person name="Koehrsen M."/>
            <person name="Alvarado L."/>
            <person name="Berlin A."/>
            <person name="Chapman S.B."/>
            <person name="Chen Z."/>
            <person name="Freedman E."/>
            <person name="Gellesch M."/>
            <person name="Goldberg J."/>
            <person name="Griggs A."/>
            <person name="Gujja S."/>
            <person name="Heilman E.R."/>
            <person name="Heiman D."/>
            <person name="Hepburn T."/>
            <person name="Howarth C."/>
            <person name="Jen D."/>
            <person name="Larson L."/>
            <person name="Mehta T."/>
            <person name="Neiman D."/>
            <person name="Pearson M."/>
            <person name="Roberts A."/>
            <person name="Saif S."/>
            <person name="Shea T."/>
            <person name="Shenoy N."/>
            <person name="Sisk P."/>
            <person name="Stolte C."/>
            <person name="Sykes S."/>
            <person name="Walk T."/>
            <person name="White J."/>
            <person name="Yandava C."/>
            <person name="Haas B."/>
            <person name="Nusbaum C."/>
            <person name="Birren B."/>
        </authorList>
    </citation>
    <scope>NUCLEOTIDE SEQUENCE</scope>
    <source>
        <strain evidence="3">R3-111a-1</strain>
    </source>
</reference>
<reference evidence="4" key="5">
    <citation type="submission" date="2018-04" db="UniProtKB">
        <authorList>
            <consortium name="EnsemblFungi"/>
        </authorList>
    </citation>
    <scope>IDENTIFICATION</scope>
    <source>
        <strain evidence="4">R3-111a-1</strain>
    </source>
</reference>
<dbReference type="EMBL" id="GL385395">
    <property type="protein sequence ID" value="EJT82202.1"/>
    <property type="molecule type" value="Genomic_DNA"/>
</dbReference>
<evidence type="ECO:0000313" key="5">
    <source>
        <dbReference type="Proteomes" id="UP000006039"/>
    </source>
</evidence>
<protein>
    <recommendedName>
        <fullName evidence="2">DUF7704 domain-containing protein</fullName>
    </recommendedName>
</protein>
<dbReference type="PANTHER" id="PTHR37019:SF1">
    <property type="entry name" value="EXPERA DOMAIN-CONTAINING PROTEIN"/>
    <property type="match status" value="1"/>
</dbReference>
<dbReference type="VEuPathDB" id="FungiDB:GGTG_02176"/>
<keyword evidence="1" id="KW-0812">Transmembrane</keyword>
<feature type="transmembrane region" description="Helical" evidence="1">
    <location>
        <begin position="151"/>
        <end position="170"/>
    </location>
</feature>
<dbReference type="OrthoDB" id="5313995at2759"/>
<dbReference type="Proteomes" id="UP000006039">
    <property type="component" value="Unassembled WGS sequence"/>
</dbReference>
<evidence type="ECO:0000313" key="3">
    <source>
        <dbReference type="EMBL" id="EJT82202.1"/>
    </source>
</evidence>
<accession>J3NLM7</accession>
<dbReference type="Pfam" id="PF24803">
    <property type="entry name" value="DUF7704"/>
    <property type="match status" value="1"/>
</dbReference>
<dbReference type="AlphaFoldDB" id="J3NLM7"/>
<reference evidence="3" key="3">
    <citation type="submission" date="2010-09" db="EMBL/GenBank/DDBJ databases">
        <title>Annotation of Gaeumannomyces graminis var. tritici R3-111a-1.</title>
        <authorList>
            <consortium name="The Broad Institute Genome Sequencing Platform"/>
            <person name="Ma L.-J."/>
            <person name="Dead R."/>
            <person name="Young S.K."/>
            <person name="Zeng Q."/>
            <person name="Gargeya S."/>
            <person name="Fitzgerald M."/>
            <person name="Haas B."/>
            <person name="Abouelleil A."/>
            <person name="Alvarado L."/>
            <person name="Arachchi H.M."/>
            <person name="Berlin A."/>
            <person name="Brown A."/>
            <person name="Chapman S.B."/>
            <person name="Chen Z."/>
            <person name="Dunbar C."/>
            <person name="Freedman E."/>
            <person name="Gearin G."/>
            <person name="Gellesch M."/>
            <person name="Goldberg J."/>
            <person name="Griggs A."/>
            <person name="Gujja S."/>
            <person name="Heiman D."/>
            <person name="Howarth C."/>
            <person name="Larson L."/>
            <person name="Lui A."/>
            <person name="MacDonald P.J.P."/>
            <person name="Mehta T."/>
            <person name="Montmayeur A."/>
            <person name="Murphy C."/>
            <person name="Neiman D."/>
            <person name="Pearson M."/>
            <person name="Priest M."/>
            <person name="Roberts A."/>
            <person name="Saif S."/>
            <person name="Shea T."/>
            <person name="Shenoy N."/>
            <person name="Sisk P."/>
            <person name="Stolte C."/>
            <person name="Sykes S."/>
            <person name="Yandava C."/>
            <person name="Wortman J."/>
            <person name="Nusbaum C."/>
            <person name="Birren B."/>
        </authorList>
    </citation>
    <scope>NUCLEOTIDE SEQUENCE</scope>
    <source>
        <strain evidence="3">R3-111a-1</strain>
    </source>
</reference>
<feature type="transmembrane region" description="Helical" evidence="1">
    <location>
        <begin position="20"/>
        <end position="41"/>
    </location>
</feature>
<organism evidence="3">
    <name type="scientific">Gaeumannomyces tritici (strain R3-111a-1)</name>
    <name type="common">Wheat and barley take-all root rot fungus</name>
    <name type="synonym">Gaeumannomyces graminis var. tritici</name>
    <dbReference type="NCBI Taxonomy" id="644352"/>
    <lineage>
        <taxon>Eukaryota</taxon>
        <taxon>Fungi</taxon>
        <taxon>Dikarya</taxon>
        <taxon>Ascomycota</taxon>
        <taxon>Pezizomycotina</taxon>
        <taxon>Sordariomycetes</taxon>
        <taxon>Sordariomycetidae</taxon>
        <taxon>Magnaporthales</taxon>
        <taxon>Magnaporthaceae</taxon>
        <taxon>Gaeumannomyces</taxon>
    </lineage>
</organism>
<dbReference type="eggNOG" id="ENOG502S3HU">
    <property type="taxonomic scope" value="Eukaryota"/>
</dbReference>
<gene>
    <name evidence="4" type="primary">20342634</name>
    <name evidence="3" type="ORF">GGTG_02176</name>
</gene>
<proteinExistence type="predicted"/>
<evidence type="ECO:0000256" key="1">
    <source>
        <dbReference type="SAM" id="Phobius"/>
    </source>
</evidence>
<name>J3NLM7_GAET3</name>
<dbReference type="GeneID" id="20342634"/>
<feature type="domain" description="DUF7704" evidence="2">
    <location>
        <begin position="17"/>
        <end position="157"/>
    </location>
</feature>
<dbReference type="EnsemblFungi" id="EJT82202">
    <property type="protein sequence ID" value="EJT82202"/>
    <property type="gene ID" value="GGTG_02176"/>
</dbReference>
<dbReference type="RefSeq" id="XP_009218211.1">
    <property type="nucleotide sequence ID" value="XM_009219947.1"/>
</dbReference>
<sequence>MAPQPRQQPTPAPGSFQLPVAYRVFFLLIEPVSALVGAYYAHFGQRHYLELTDAASSPTSGGGDIPRGTAIALSQLANLYLLFALNEALVLRSTNDLRVWRVVLAVLLLADLGHLWTVRPLGWAVYWRADRWNAIDWGNVPFVYLGASMRVAFLSGVGLGGAGGGGAAAARGGSGRAKAA</sequence>
<dbReference type="PANTHER" id="PTHR37019">
    <property type="entry name" value="CHROMOSOME 1, WHOLE GENOME SHOTGUN SEQUENCE"/>
    <property type="match status" value="1"/>
</dbReference>
<dbReference type="HOGENOM" id="CLU_112091_0_0_1"/>
<evidence type="ECO:0000313" key="4">
    <source>
        <dbReference type="EnsemblFungi" id="EJT82202"/>
    </source>
</evidence>
<feature type="transmembrane region" description="Helical" evidence="1">
    <location>
        <begin position="99"/>
        <end position="118"/>
    </location>
</feature>
<keyword evidence="1" id="KW-0472">Membrane</keyword>
<dbReference type="InterPro" id="IPR056121">
    <property type="entry name" value="DUF7704"/>
</dbReference>